<evidence type="ECO:0000313" key="3">
    <source>
        <dbReference type="Proteomes" id="UP001430360"/>
    </source>
</evidence>
<reference evidence="2" key="2">
    <citation type="journal article" date="2022" name="Syst. Appl. Microbiol.">
        <title>Physiological and genomic characterisation of Luteimonas fraxinea sp. nov., a bacterial species associated with trees tolerant to ash dieback.</title>
        <authorList>
            <person name="Ulrich K."/>
            <person name="Becker R."/>
            <person name="Behrendt U."/>
            <person name="Kube M."/>
            <person name="Schneck V."/>
            <person name="Ulrich A."/>
        </authorList>
    </citation>
    <scope>NUCLEOTIDE SEQUENCE</scope>
    <source>
        <strain evidence="2">A1P009</strain>
    </source>
</reference>
<dbReference type="Proteomes" id="UP001430360">
    <property type="component" value="Unassembled WGS sequence"/>
</dbReference>
<dbReference type="EMBL" id="JAJQKU010000003">
    <property type="protein sequence ID" value="MCD9097382.1"/>
    <property type="molecule type" value="Genomic_DNA"/>
</dbReference>
<keyword evidence="1" id="KW-0812">Transmembrane</keyword>
<keyword evidence="1" id="KW-0472">Membrane</keyword>
<comment type="caution">
    <text evidence="2">The sequence shown here is derived from an EMBL/GenBank/DDBJ whole genome shotgun (WGS) entry which is preliminary data.</text>
</comment>
<protein>
    <submittedName>
        <fullName evidence="2">Uncharacterized protein</fullName>
    </submittedName>
</protein>
<dbReference type="RefSeq" id="WP_232136416.1">
    <property type="nucleotide sequence ID" value="NZ_CP089507.1"/>
</dbReference>
<sequence>MAFFGFLSLRIIYYFGQKLISGAGFADGDLTVLVFGLLCVFVTIAQIISLRPGRKPI</sequence>
<proteinExistence type="predicted"/>
<evidence type="ECO:0000256" key="1">
    <source>
        <dbReference type="SAM" id="Phobius"/>
    </source>
</evidence>
<reference evidence="2" key="1">
    <citation type="submission" date="2021-12" db="EMBL/GenBank/DDBJ databases">
        <authorList>
            <person name="Ulrich A."/>
        </authorList>
    </citation>
    <scope>NUCLEOTIDE SEQUENCE</scope>
    <source>
        <strain evidence="2">A1P009</strain>
    </source>
</reference>
<organism evidence="2 3">
    <name type="scientific">Luteimonas fraxinea</name>
    <dbReference type="NCBI Taxonomy" id="2901869"/>
    <lineage>
        <taxon>Bacteria</taxon>
        <taxon>Pseudomonadati</taxon>
        <taxon>Pseudomonadota</taxon>
        <taxon>Gammaproteobacteria</taxon>
        <taxon>Lysobacterales</taxon>
        <taxon>Lysobacteraceae</taxon>
        <taxon>Luteimonas</taxon>
    </lineage>
</organism>
<keyword evidence="1" id="KW-1133">Transmembrane helix</keyword>
<gene>
    <name evidence="2" type="ORF">LTT95_10575</name>
</gene>
<feature type="transmembrane region" description="Helical" evidence="1">
    <location>
        <begin position="30"/>
        <end position="50"/>
    </location>
</feature>
<accession>A0ABS8UEV1</accession>
<evidence type="ECO:0000313" key="2">
    <source>
        <dbReference type="EMBL" id="MCD9097382.1"/>
    </source>
</evidence>
<name>A0ABS8UEV1_9GAMM</name>
<keyword evidence="3" id="KW-1185">Reference proteome</keyword>